<comment type="similarity">
    <text evidence="1">Belongs to the LysR transcriptional regulatory family.</text>
</comment>
<proteinExistence type="inferred from homology"/>
<sequence>MRRLNFEQIRTFVQVVRSGGIGRAADVLHLTQPAVTARIRGLETQLGAQLFTREARGMRLTKRGELLLRHAERLDALADAIERDVIDPEAIEGLLRIGASETIAQTWLPDFVEAIHRRWPRLTIELDVDVTIALRERLLEGRLDLGLLLGPLSHAGIDNVALPDVPLAWCAAAGSAVERPDLLLAKPIVSFSRVTRPFRELVEALRENLGGAPSPFPSASLSAALRLIERGLCVGAMPAPMVAEGIARGTLVRFDPGFDLPALRFVAAYRVEPPSHAVTSAAGIAREVAIEFSYE</sequence>
<dbReference type="GO" id="GO:0000976">
    <property type="term" value="F:transcription cis-regulatory region binding"/>
    <property type="evidence" value="ECO:0007669"/>
    <property type="project" value="TreeGrafter"/>
</dbReference>
<gene>
    <name evidence="6" type="primary">yofA_1</name>
    <name evidence="6" type="ORF">jaqu_02680</name>
</gene>
<feature type="domain" description="HTH lysR-type" evidence="5">
    <location>
        <begin position="4"/>
        <end position="61"/>
    </location>
</feature>
<evidence type="ECO:0000256" key="3">
    <source>
        <dbReference type="ARBA" id="ARBA00023125"/>
    </source>
</evidence>
<comment type="caution">
    <text evidence="6">The sequence shown here is derived from an EMBL/GenBank/DDBJ whole genome shotgun (WGS) entry which is preliminary data.</text>
</comment>
<reference evidence="6 7" key="1">
    <citation type="submission" date="2015-02" db="EMBL/GenBank/DDBJ databases">
        <title>Genome Sequence of Jannaschia aquimarina DSM28248, a member of the Roseobacter clade.</title>
        <authorList>
            <person name="Voget S."/>
            <person name="Daniel R."/>
        </authorList>
    </citation>
    <scope>NUCLEOTIDE SEQUENCE [LARGE SCALE GENOMIC DNA]</scope>
    <source>
        <strain evidence="6 7">GSW-M26</strain>
    </source>
</reference>
<protein>
    <submittedName>
        <fullName evidence="6">YofA_1 protein</fullName>
    </submittedName>
</protein>
<evidence type="ECO:0000256" key="4">
    <source>
        <dbReference type="ARBA" id="ARBA00023163"/>
    </source>
</evidence>
<dbReference type="GO" id="GO:0003700">
    <property type="term" value="F:DNA-binding transcription factor activity"/>
    <property type="evidence" value="ECO:0007669"/>
    <property type="project" value="InterPro"/>
</dbReference>
<dbReference type="RefSeq" id="WP_052500703.1">
    <property type="nucleotide sequence ID" value="NZ_FZPF01000005.1"/>
</dbReference>
<keyword evidence="2" id="KW-0805">Transcription regulation</keyword>
<dbReference type="InterPro" id="IPR005119">
    <property type="entry name" value="LysR_subst-bd"/>
</dbReference>
<evidence type="ECO:0000256" key="1">
    <source>
        <dbReference type="ARBA" id="ARBA00009437"/>
    </source>
</evidence>
<dbReference type="InterPro" id="IPR036388">
    <property type="entry name" value="WH-like_DNA-bd_sf"/>
</dbReference>
<dbReference type="PATRIC" id="fig|935700.4.peg.292"/>
<dbReference type="PANTHER" id="PTHR30126:SF77">
    <property type="entry name" value="TRANSCRIPTIONAL REGULATORY PROTEIN"/>
    <property type="match status" value="1"/>
</dbReference>
<evidence type="ECO:0000259" key="5">
    <source>
        <dbReference type="PROSITE" id="PS50931"/>
    </source>
</evidence>
<dbReference type="STRING" id="935700.jaqu_02680"/>
<dbReference type="SUPFAM" id="SSF46785">
    <property type="entry name" value="Winged helix' DNA-binding domain"/>
    <property type="match status" value="1"/>
</dbReference>
<dbReference type="Proteomes" id="UP000032232">
    <property type="component" value="Unassembled WGS sequence"/>
</dbReference>
<dbReference type="PANTHER" id="PTHR30126">
    <property type="entry name" value="HTH-TYPE TRANSCRIPTIONAL REGULATOR"/>
    <property type="match status" value="1"/>
</dbReference>
<dbReference type="CDD" id="cd05466">
    <property type="entry name" value="PBP2_LTTR_substrate"/>
    <property type="match status" value="1"/>
</dbReference>
<organism evidence="6 7">
    <name type="scientific">Jannaschia aquimarina</name>
    <dbReference type="NCBI Taxonomy" id="935700"/>
    <lineage>
        <taxon>Bacteria</taxon>
        <taxon>Pseudomonadati</taxon>
        <taxon>Pseudomonadota</taxon>
        <taxon>Alphaproteobacteria</taxon>
        <taxon>Rhodobacterales</taxon>
        <taxon>Roseobacteraceae</taxon>
        <taxon>Jannaschia</taxon>
    </lineage>
</organism>
<dbReference type="PRINTS" id="PR00039">
    <property type="entry name" value="HTHLYSR"/>
</dbReference>
<evidence type="ECO:0000256" key="2">
    <source>
        <dbReference type="ARBA" id="ARBA00023015"/>
    </source>
</evidence>
<dbReference type="InterPro" id="IPR036390">
    <property type="entry name" value="WH_DNA-bd_sf"/>
</dbReference>
<dbReference type="Pfam" id="PF03466">
    <property type="entry name" value="LysR_substrate"/>
    <property type="match status" value="1"/>
</dbReference>
<dbReference type="InterPro" id="IPR000847">
    <property type="entry name" value="LysR_HTH_N"/>
</dbReference>
<dbReference type="FunFam" id="1.10.10.10:FF:000001">
    <property type="entry name" value="LysR family transcriptional regulator"/>
    <property type="match status" value="1"/>
</dbReference>
<dbReference type="Gene3D" id="1.10.10.10">
    <property type="entry name" value="Winged helix-like DNA-binding domain superfamily/Winged helix DNA-binding domain"/>
    <property type="match status" value="1"/>
</dbReference>
<name>A0A0D1EQR2_9RHOB</name>
<evidence type="ECO:0000313" key="6">
    <source>
        <dbReference type="EMBL" id="KIT17980.1"/>
    </source>
</evidence>
<keyword evidence="7" id="KW-1185">Reference proteome</keyword>
<dbReference type="OrthoDB" id="9791253at2"/>
<dbReference type="PROSITE" id="PS50931">
    <property type="entry name" value="HTH_LYSR"/>
    <property type="match status" value="1"/>
</dbReference>
<dbReference type="EMBL" id="JYFE01000007">
    <property type="protein sequence ID" value="KIT17980.1"/>
    <property type="molecule type" value="Genomic_DNA"/>
</dbReference>
<evidence type="ECO:0000313" key="7">
    <source>
        <dbReference type="Proteomes" id="UP000032232"/>
    </source>
</evidence>
<dbReference type="AlphaFoldDB" id="A0A0D1EQR2"/>
<dbReference type="Gene3D" id="3.40.190.290">
    <property type="match status" value="1"/>
</dbReference>
<accession>A0A0D1EQR2</accession>
<keyword evidence="3" id="KW-0238">DNA-binding</keyword>
<keyword evidence="4" id="KW-0804">Transcription</keyword>
<dbReference type="SUPFAM" id="SSF53850">
    <property type="entry name" value="Periplasmic binding protein-like II"/>
    <property type="match status" value="1"/>
</dbReference>
<dbReference type="Pfam" id="PF00126">
    <property type="entry name" value="HTH_1"/>
    <property type="match status" value="1"/>
</dbReference>